<dbReference type="GO" id="GO:0016709">
    <property type="term" value="F:oxidoreductase activity, acting on paired donors, with incorporation or reduction of molecular oxygen, NAD(P)H as one donor, and incorporation of one atom of oxygen"/>
    <property type="evidence" value="ECO:0007669"/>
    <property type="project" value="UniProtKB-ARBA"/>
</dbReference>
<dbReference type="PRINTS" id="PR00420">
    <property type="entry name" value="RNGMNOXGNASE"/>
</dbReference>
<gene>
    <name evidence="7" type="ORF">BDV98DRAFT_416715</name>
</gene>
<dbReference type="Pfam" id="PF07976">
    <property type="entry name" value="Phe_hydrox_dim"/>
    <property type="match status" value="1"/>
</dbReference>
<dbReference type="SUPFAM" id="SSF52833">
    <property type="entry name" value="Thioredoxin-like"/>
    <property type="match status" value="1"/>
</dbReference>
<dbReference type="InterPro" id="IPR036249">
    <property type="entry name" value="Thioredoxin-like_sf"/>
</dbReference>
<dbReference type="SUPFAM" id="SSF54373">
    <property type="entry name" value="FAD-linked reductases, C-terminal domain"/>
    <property type="match status" value="1"/>
</dbReference>
<evidence type="ECO:0000256" key="4">
    <source>
        <dbReference type="ARBA" id="ARBA00023002"/>
    </source>
</evidence>
<evidence type="ECO:0000256" key="1">
    <source>
        <dbReference type="ARBA" id="ARBA00007801"/>
    </source>
</evidence>
<dbReference type="GO" id="GO:0071949">
    <property type="term" value="F:FAD binding"/>
    <property type="evidence" value="ECO:0007669"/>
    <property type="project" value="InterPro"/>
</dbReference>
<dbReference type="InterPro" id="IPR012941">
    <property type="entry name" value="Phe_hydrox_C_dim_dom"/>
</dbReference>
<evidence type="ECO:0000313" key="8">
    <source>
        <dbReference type="Proteomes" id="UP000305067"/>
    </source>
</evidence>
<dbReference type="AlphaFoldDB" id="A0A5C3QMI7"/>
<dbReference type="Proteomes" id="UP000305067">
    <property type="component" value="Unassembled WGS sequence"/>
</dbReference>
<dbReference type="EMBL" id="ML178821">
    <property type="protein sequence ID" value="TFL03126.1"/>
    <property type="molecule type" value="Genomic_DNA"/>
</dbReference>
<keyword evidence="4" id="KW-0560">Oxidoreductase</keyword>
<dbReference type="Gene3D" id="3.40.30.20">
    <property type="match status" value="1"/>
</dbReference>
<keyword evidence="3" id="KW-0274">FAD</keyword>
<evidence type="ECO:0000256" key="3">
    <source>
        <dbReference type="ARBA" id="ARBA00022827"/>
    </source>
</evidence>
<dbReference type="InterPro" id="IPR036188">
    <property type="entry name" value="FAD/NAD-bd_sf"/>
</dbReference>
<dbReference type="Gene3D" id="3.30.9.10">
    <property type="entry name" value="D-Amino Acid Oxidase, subunit A, domain 2"/>
    <property type="match status" value="1"/>
</dbReference>
<keyword evidence="8" id="KW-1185">Reference proteome</keyword>
<evidence type="ECO:0000313" key="7">
    <source>
        <dbReference type="EMBL" id="TFL03126.1"/>
    </source>
</evidence>
<dbReference type="InterPro" id="IPR002938">
    <property type="entry name" value="FAD-bd"/>
</dbReference>
<name>A0A5C3QMI7_9AGAR</name>
<organism evidence="7 8">
    <name type="scientific">Pterulicium gracile</name>
    <dbReference type="NCBI Taxonomy" id="1884261"/>
    <lineage>
        <taxon>Eukaryota</taxon>
        <taxon>Fungi</taxon>
        <taxon>Dikarya</taxon>
        <taxon>Basidiomycota</taxon>
        <taxon>Agaricomycotina</taxon>
        <taxon>Agaricomycetes</taxon>
        <taxon>Agaricomycetidae</taxon>
        <taxon>Agaricales</taxon>
        <taxon>Pleurotineae</taxon>
        <taxon>Pterulaceae</taxon>
        <taxon>Pterulicium</taxon>
    </lineage>
</organism>
<dbReference type="OrthoDB" id="1716816at2759"/>
<feature type="domain" description="FAD-binding" evidence="5">
    <location>
        <begin position="10"/>
        <end position="371"/>
    </location>
</feature>
<proteinExistence type="inferred from homology"/>
<dbReference type="InterPro" id="IPR038220">
    <property type="entry name" value="PHOX_C_sf"/>
</dbReference>
<protein>
    <submittedName>
        <fullName evidence="7">FAD binding domain-containing protein</fullName>
    </submittedName>
</protein>
<keyword evidence="2" id="KW-0285">Flavoprotein</keyword>
<evidence type="ECO:0000256" key="2">
    <source>
        <dbReference type="ARBA" id="ARBA00022630"/>
    </source>
</evidence>
<reference evidence="7 8" key="1">
    <citation type="journal article" date="2019" name="Nat. Ecol. Evol.">
        <title>Megaphylogeny resolves global patterns of mushroom evolution.</title>
        <authorList>
            <person name="Varga T."/>
            <person name="Krizsan K."/>
            <person name="Foldi C."/>
            <person name="Dima B."/>
            <person name="Sanchez-Garcia M."/>
            <person name="Sanchez-Ramirez S."/>
            <person name="Szollosi G.J."/>
            <person name="Szarkandi J.G."/>
            <person name="Papp V."/>
            <person name="Albert L."/>
            <person name="Andreopoulos W."/>
            <person name="Angelini C."/>
            <person name="Antonin V."/>
            <person name="Barry K.W."/>
            <person name="Bougher N.L."/>
            <person name="Buchanan P."/>
            <person name="Buyck B."/>
            <person name="Bense V."/>
            <person name="Catcheside P."/>
            <person name="Chovatia M."/>
            <person name="Cooper J."/>
            <person name="Damon W."/>
            <person name="Desjardin D."/>
            <person name="Finy P."/>
            <person name="Geml J."/>
            <person name="Haridas S."/>
            <person name="Hughes K."/>
            <person name="Justo A."/>
            <person name="Karasinski D."/>
            <person name="Kautmanova I."/>
            <person name="Kiss B."/>
            <person name="Kocsube S."/>
            <person name="Kotiranta H."/>
            <person name="LaButti K.M."/>
            <person name="Lechner B.E."/>
            <person name="Liimatainen K."/>
            <person name="Lipzen A."/>
            <person name="Lukacs Z."/>
            <person name="Mihaltcheva S."/>
            <person name="Morgado L.N."/>
            <person name="Niskanen T."/>
            <person name="Noordeloos M.E."/>
            <person name="Ohm R.A."/>
            <person name="Ortiz-Santana B."/>
            <person name="Ovrebo C."/>
            <person name="Racz N."/>
            <person name="Riley R."/>
            <person name="Savchenko A."/>
            <person name="Shiryaev A."/>
            <person name="Soop K."/>
            <person name="Spirin V."/>
            <person name="Szebenyi C."/>
            <person name="Tomsovsky M."/>
            <person name="Tulloss R.E."/>
            <person name="Uehling J."/>
            <person name="Grigoriev I.V."/>
            <person name="Vagvolgyi C."/>
            <person name="Papp T."/>
            <person name="Martin F.M."/>
            <person name="Miettinen O."/>
            <person name="Hibbett D.S."/>
            <person name="Nagy L.G."/>
        </authorList>
    </citation>
    <scope>NUCLEOTIDE SEQUENCE [LARGE SCALE GENOMIC DNA]</scope>
    <source>
        <strain evidence="7 8">CBS 309.79</strain>
    </source>
</reference>
<dbReference type="SUPFAM" id="SSF51905">
    <property type="entry name" value="FAD/NAD(P)-binding domain"/>
    <property type="match status" value="1"/>
</dbReference>
<sequence>MASSSTSIPKTDVLIVGGGPVGLLIALQLTKFGSSAYVVEQDDKSQLPIYGRACTLWPRTVELLDQLDLADDMLQEGIVSTNSLHFREGKRLTGGYMYASRMDKLDTGHKYAFHLRQRLIEQQLEAALLECGNEVNSLRRIQSYVINESAEDGYPVTATIVKTDTEETYQVKTKYLVGADGGRSPTRKLASIPFTGDRSAYQWVRIDAKVKIDMPNSRYLNSIDSPTHGQLLWCPIDNGFTRIGYVFSDELAKKYGVNASGEGFTKEMAMAEAERAVAPFKIEWETCDWFVLYGIGQRIAETFFTQDRVFLAGDACHTHSSGSAQGLNTGTHDAVNLGWKLSLVLRGLATPDLLKSYNDERRPIVQQVIDNDKCISKLISGHLPERFEGRKELPRDILTEWFTDLTMQSFTLGLGISYSTSILNMPGEVSSYSTINPGERGPDAPLVKIGTGDFIRLHTALKNEGKFHILIFAGIPTLTKPHLSTLHTALSSPSLRALHNPRLFRWTTLSATPGPGTFDVFGFHWAGPRAGGKVYFDPEGKAHALYGVDLEKGAAVVLRPDGWVSAVVGLEVGEMERLAGWLGGVVNLEG</sequence>
<evidence type="ECO:0000259" key="6">
    <source>
        <dbReference type="Pfam" id="PF07976"/>
    </source>
</evidence>
<dbReference type="Gene3D" id="3.50.50.60">
    <property type="entry name" value="FAD/NAD(P)-binding domain"/>
    <property type="match status" value="1"/>
</dbReference>
<feature type="domain" description="Phenol hydroxylase-like C-terminal dimerisation" evidence="6">
    <location>
        <begin position="534"/>
        <end position="586"/>
    </location>
</feature>
<dbReference type="STRING" id="1884261.A0A5C3QMI7"/>
<dbReference type="PANTHER" id="PTHR43004:SF5">
    <property type="entry name" value="FAD-BINDING DOMAIN-CONTAINING PROTEIN"/>
    <property type="match status" value="1"/>
</dbReference>
<dbReference type="InterPro" id="IPR050641">
    <property type="entry name" value="RIFMO-like"/>
</dbReference>
<dbReference type="PANTHER" id="PTHR43004">
    <property type="entry name" value="TRK SYSTEM POTASSIUM UPTAKE PROTEIN"/>
    <property type="match status" value="1"/>
</dbReference>
<comment type="similarity">
    <text evidence="1">Belongs to the PheA/TfdB FAD monooxygenase family.</text>
</comment>
<accession>A0A5C3QMI7</accession>
<evidence type="ECO:0000259" key="5">
    <source>
        <dbReference type="Pfam" id="PF01494"/>
    </source>
</evidence>
<dbReference type="Pfam" id="PF01494">
    <property type="entry name" value="FAD_binding_3"/>
    <property type="match status" value="1"/>
</dbReference>